<gene>
    <name evidence="2" type="ORF">GCM10011396_14430</name>
</gene>
<accession>A0A916UDJ2</accession>
<evidence type="ECO:0000313" key="2">
    <source>
        <dbReference type="EMBL" id="GGC68511.1"/>
    </source>
</evidence>
<evidence type="ECO:0000313" key="3">
    <source>
        <dbReference type="Proteomes" id="UP000637423"/>
    </source>
</evidence>
<proteinExistence type="predicted"/>
<dbReference type="Pfam" id="PF13663">
    <property type="entry name" value="DUF4148"/>
    <property type="match status" value="1"/>
</dbReference>
<dbReference type="Proteomes" id="UP000637423">
    <property type="component" value="Unassembled WGS sequence"/>
</dbReference>
<keyword evidence="1" id="KW-0732">Signal</keyword>
<reference evidence="2" key="2">
    <citation type="submission" date="2020-09" db="EMBL/GenBank/DDBJ databases">
        <authorList>
            <person name="Sun Q."/>
            <person name="Zhou Y."/>
        </authorList>
    </citation>
    <scope>NUCLEOTIDE SEQUENCE</scope>
    <source>
        <strain evidence="2">CGMCC 1.10998</strain>
    </source>
</reference>
<organism evidence="2 3">
    <name type="scientific">Undibacterium terreum</name>
    <dbReference type="NCBI Taxonomy" id="1224302"/>
    <lineage>
        <taxon>Bacteria</taxon>
        <taxon>Pseudomonadati</taxon>
        <taxon>Pseudomonadota</taxon>
        <taxon>Betaproteobacteria</taxon>
        <taxon>Burkholderiales</taxon>
        <taxon>Oxalobacteraceae</taxon>
        <taxon>Undibacterium</taxon>
    </lineage>
</organism>
<evidence type="ECO:0000256" key="1">
    <source>
        <dbReference type="SAM" id="SignalP"/>
    </source>
</evidence>
<name>A0A916UDJ2_9BURK</name>
<keyword evidence="3" id="KW-1185">Reference proteome</keyword>
<protein>
    <recommendedName>
        <fullName evidence="4">DUF4148 domain-containing protein</fullName>
    </recommendedName>
</protein>
<feature type="signal peptide" evidence="1">
    <location>
        <begin position="1"/>
        <end position="21"/>
    </location>
</feature>
<dbReference type="AlphaFoldDB" id="A0A916UDJ2"/>
<dbReference type="RefSeq" id="WP_188565238.1">
    <property type="nucleotide sequence ID" value="NZ_BMED01000001.1"/>
</dbReference>
<evidence type="ECO:0008006" key="4">
    <source>
        <dbReference type="Google" id="ProtNLM"/>
    </source>
</evidence>
<dbReference type="InterPro" id="IPR025421">
    <property type="entry name" value="DUF4148"/>
</dbReference>
<reference evidence="2" key="1">
    <citation type="journal article" date="2014" name="Int. J. Syst. Evol. Microbiol.">
        <title>Complete genome sequence of Corynebacterium casei LMG S-19264T (=DSM 44701T), isolated from a smear-ripened cheese.</title>
        <authorList>
            <consortium name="US DOE Joint Genome Institute (JGI-PGF)"/>
            <person name="Walter F."/>
            <person name="Albersmeier A."/>
            <person name="Kalinowski J."/>
            <person name="Ruckert C."/>
        </authorList>
    </citation>
    <scope>NUCLEOTIDE SEQUENCE</scope>
    <source>
        <strain evidence="2">CGMCC 1.10998</strain>
    </source>
</reference>
<comment type="caution">
    <text evidence="2">The sequence shown here is derived from an EMBL/GenBank/DDBJ whole genome shotgun (WGS) entry which is preliminary data.</text>
</comment>
<dbReference type="EMBL" id="BMED01000001">
    <property type="protein sequence ID" value="GGC68511.1"/>
    <property type="molecule type" value="Genomic_DNA"/>
</dbReference>
<feature type="chain" id="PRO_5037341772" description="DUF4148 domain-containing protein" evidence="1">
    <location>
        <begin position="22"/>
        <end position="155"/>
    </location>
</feature>
<sequence>MNAKKLIMLLALTAASSVAFSQDVQTGNSGEGKTRQQVVNELNQARAQGLLNFSDADYPVIPAAQSTLSRAQVVAGIQEARKDGSLFADTDYDYPHVAATPSGAGKTRAEVKAGIAMARADGTLFAPDWDYPAVVRAQAEEHFTSATDAKTASHS</sequence>